<proteinExistence type="predicted"/>
<organism evidence="1 2">
    <name type="scientific">Photobacterium kishitanii</name>
    <dbReference type="NCBI Taxonomy" id="318456"/>
    <lineage>
        <taxon>Bacteria</taxon>
        <taxon>Pseudomonadati</taxon>
        <taxon>Pseudomonadota</taxon>
        <taxon>Gammaproteobacteria</taxon>
        <taxon>Vibrionales</taxon>
        <taxon>Vibrionaceae</taxon>
        <taxon>Photobacterium</taxon>
    </lineage>
</organism>
<sequence length="138" mass="15986">MENSKHWLKIEPIVRKVRDNGNTSWGLVFNDGKTGGLHAYSLAIDDNAEFSIYYKKMMDYVSKRSSEDLTNLSNQALFVLTNHQNLEPDRAEHFRYCASWFFLAHASVDKGMSEHVHFFNEKKIVYLNITPINSHSLC</sequence>
<dbReference type="RefSeq" id="WP_107289135.1">
    <property type="nucleotide sequence ID" value="NZ_PYNF01000003.1"/>
</dbReference>
<gene>
    <name evidence="1" type="ORF">C9J27_05055</name>
</gene>
<evidence type="ECO:0000313" key="2">
    <source>
        <dbReference type="Proteomes" id="UP000241426"/>
    </source>
</evidence>
<name>A0A2T3KLA8_9GAMM</name>
<accession>A0A2T3KLA8</accession>
<reference evidence="1 2" key="1">
    <citation type="submission" date="2018-01" db="EMBL/GenBank/DDBJ databases">
        <title>Whole genome sequencing of Histamine producing bacteria.</title>
        <authorList>
            <person name="Butler K."/>
        </authorList>
    </citation>
    <scope>NUCLEOTIDE SEQUENCE [LARGE SCALE GENOMIC DNA]</scope>
    <source>
        <strain evidence="1 2">FS-7.2</strain>
    </source>
</reference>
<dbReference type="AlphaFoldDB" id="A0A2T3KLA8"/>
<dbReference type="Proteomes" id="UP000241426">
    <property type="component" value="Unassembled WGS sequence"/>
</dbReference>
<evidence type="ECO:0000313" key="1">
    <source>
        <dbReference type="EMBL" id="PSV00505.1"/>
    </source>
</evidence>
<protein>
    <submittedName>
        <fullName evidence="1">Uncharacterized protein</fullName>
    </submittedName>
</protein>
<comment type="caution">
    <text evidence="1">The sequence shown here is derived from an EMBL/GenBank/DDBJ whole genome shotgun (WGS) entry which is preliminary data.</text>
</comment>
<dbReference type="EMBL" id="PYNF01000003">
    <property type="protein sequence ID" value="PSV00505.1"/>
    <property type="molecule type" value="Genomic_DNA"/>
</dbReference>